<feature type="non-terminal residue" evidence="1">
    <location>
        <position position="106"/>
    </location>
</feature>
<protein>
    <submittedName>
        <fullName evidence="1">Uncharacterized protein</fullName>
    </submittedName>
</protein>
<name>A0A382TGE6_9ZZZZ</name>
<dbReference type="AlphaFoldDB" id="A0A382TGE6"/>
<gene>
    <name evidence="1" type="ORF">METZ01_LOCUS373312</name>
</gene>
<organism evidence="1">
    <name type="scientific">marine metagenome</name>
    <dbReference type="NCBI Taxonomy" id="408172"/>
    <lineage>
        <taxon>unclassified sequences</taxon>
        <taxon>metagenomes</taxon>
        <taxon>ecological metagenomes</taxon>
    </lineage>
</organism>
<sequence>MLKIGFVRDTGRQTQMQLIALYRQRLERQDLPIDFEEIGFNEYSPTYEDGILLYIFSLIGMSNKKLVDIGAGTVRGSSTANLIVNHGFTGLLIDGNPQNATLLNDY</sequence>
<accession>A0A382TGE6</accession>
<reference evidence="1" key="1">
    <citation type="submission" date="2018-05" db="EMBL/GenBank/DDBJ databases">
        <authorList>
            <person name="Lanie J.A."/>
            <person name="Ng W.-L."/>
            <person name="Kazmierczak K.M."/>
            <person name="Andrzejewski T.M."/>
            <person name="Davidsen T.M."/>
            <person name="Wayne K.J."/>
            <person name="Tettelin H."/>
            <person name="Glass J.I."/>
            <person name="Rusch D."/>
            <person name="Podicherti R."/>
            <person name="Tsui H.-C.T."/>
            <person name="Winkler M.E."/>
        </authorList>
    </citation>
    <scope>NUCLEOTIDE SEQUENCE</scope>
</reference>
<evidence type="ECO:0000313" key="1">
    <source>
        <dbReference type="EMBL" id="SVD20458.1"/>
    </source>
</evidence>
<dbReference type="EMBL" id="UINC01135978">
    <property type="protein sequence ID" value="SVD20458.1"/>
    <property type="molecule type" value="Genomic_DNA"/>
</dbReference>
<proteinExistence type="predicted"/>